<accession>A0A1Y6C4C7</accession>
<dbReference type="GO" id="GO:0016226">
    <property type="term" value="P:iron-sulfur cluster assembly"/>
    <property type="evidence" value="ECO:0007669"/>
    <property type="project" value="TreeGrafter"/>
</dbReference>
<dbReference type="Pfam" id="PF01722">
    <property type="entry name" value="BolA"/>
    <property type="match status" value="1"/>
</dbReference>
<dbReference type="PANTHER" id="PTHR46230:SF3">
    <property type="entry name" value="SUFE-LIKE PROTEIN 1, CHLOROPLASTIC_MITOCHONDRIAL"/>
    <property type="match status" value="1"/>
</dbReference>
<dbReference type="AlphaFoldDB" id="A0A1Y6C4C7"/>
<evidence type="ECO:0000256" key="2">
    <source>
        <dbReference type="SAM" id="MobiDB-lite"/>
    </source>
</evidence>
<protein>
    <submittedName>
        <fullName evidence="3">BolA protein</fullName>
    </submittedName>
</protein>
<keyword evidence="4" id="KW-1185">Reference proteome</keyword>
<reference evidence="3 4" key="1">
    <citation type="submission" date="2017-04" db="EMBL/GenBank/DDBJ databases">
        <authorList>
            <person name="Afonso C.L."/>
            <person name="Miller P.J."/>
            <person name="Scott M.A."/>
            <person name="Spackman E."/>
            <person name="Goraichik I."/>
            <person name="Dimitrov K.M."/>
            <person name="Suarez D.L."/>
            <person name="Swayne D.E."/>
        </authorList>
    </citation>
    <scope>NUCLEOTIDE SEQUENCE [LARGE SCALE GENOMIC DNA]</scope>
    <source>
        <strain evidence="3 4">USBA 355</strain>
    </source>
</reference>
<dbReference type="SUPFAM" id="SSF82657">
    <property type="entry name" value="BolA-like"/>
    <property type="match status" value="1"/>
</dbReference>
<evidence type="ECO:0000313" key="4">
    <source>
        <dbReference type="Proteomes" id="UP000192917"/>
    </source>
</evidence>
<dbReference type="Proteomes" id="UP000192917">
    <property type="component" value="Unassembled WGS sequence"/>
</dbReference>
<dbReference type="STRING" id="560819.SAMN05428998_111117"/>
<dbReference type="EMBL" id="FWZX01000011">
    <property type="protein sequence ID" value="SMF33296.1"/>
    <property type="molecule type" value="Genomic_DNA"/>
</dbReference>
<dbReference type="Gene3D" id="3.30.300.90">
    <property type="entry name" value="BolA-like"/>
    <property type="match status" value="1"/>
</dbReference>
<proteinExistence type="inferred from homology"/>
<dbReference type="PANTHER" id="PTHR46230">
    <property type="match status" value="1"/>
</dbReference>
<name>A0A1Y6C4C7_9PROT</name>
<evidence type="ECO:0000256" key="1">
    <source>
        <dbReference type="RuleBase" id="RU003860"/>
    </source>
</evidence>
<comment type="similarity">
    <text evidence="1">Belongs to the BolA/IbaG family.</text>
</comment>
<dbReference type="PIRSF" id="PIRSF003113">
    <property type="entry name" value="BolA"/>
    <property type="match status" value="1"/>
</dbReference>
<organism evidence="3 4">
    <name type="scientific">Tistlia consotensis USBA 355</name>
    <dbReference type="NCBI Taxonomy" id="560819"/>
    <lineage>
        <taxon>Bacteria</taxon>
        <taxon>Pseudomonadati</taxon>
        <taxon>Pseudomonadota</taxon>
        <taxon>Alphaproteobacteria</taxon>
        <taxon>Rhodospirillales</taxon>
        <taxon>Rhodovibrionaceae</taxon>
        <taxon>Tistlia</taxon>
    </lineage>
</organism>
<gene>
    <name evidence="3" type="ORF">SAMN05428998_111117</name>
</gene>
<sequence length="104" mass="11264">MPETAPRAPGQPAGRAGRIERTLREALAPQRLEIADDSHRHAGHAGARPEGETHFRVTIVAERFEGLSRVERQRLVNGLLSAEFESGLHALQLSTRTPAEAGPA</sequence>
<evidence type="ECO:0000313" key="3">
    <source>
        <dbReference type="EMBL" id="SMF33296.1"/>
    </source>
</evidence>
<feature type="region of interest" description="Disordered" evidence="2">
    <location>
        <begin position="32"/>
        <end position="52"/>
    </location>
</feature>
<dbReference type="InterPro" id="IPR036065">
    <property type="entry name" value="BolA-like_sf"/>
</dbReference>
<dbReference type="InterPro" id="IPR002634">
    <property type="entry name" value="BolA"/>
</dbReference>
<dbReference type="RefSeq" id="WP_200808519.1">
    <property type="nucleotide sequence ID" value="NZ_FWZX01000011.1"/>
</dbReference>